<evidence type="ECO:0000313" key="1">
    <source>
        <dbReference type="EMBL" id="ABX77098.1"/>
    </source>
</evidence>
<dbReference type="EMBL" id="CP000756">
    <property type="protein sequence ID" value="ABX77098.1"/>
    <property type="molecule type" value="Genomic_DNA"/>
</dbReference>
<name>A9M507_9VIBR</name>
<geneLocation type="plasmid" evidence="1">
    <name>p0908</name>
</geneLocation>
<gene>
    <name evidence="1" type="ORF">BMSC_0077</name>
</gene>
<reference evidence="1" key="1">
    <citation type="journal article" date="2007" name="Appl. Environ. Microbiol.">
        <title>Sequence characterization and comparative analysis of three plasmids isolated from environmental Vibrio spp.</title>
        <authorList>
            <person name="Hazen T.H."/>
            <person name="Wu D."/>
            <person name="Eisen J.A."/>
            <person name="Sobecky P.A."/>
        </authorList>
    </citation>
    <scope>NUCLEOTIDE SEQUENCE [LARGE SCALE GENOMIC DNA]</scope>
    <source>
        <strain evidence="1">0908</strain>
        <plasmid evidence="1">p0908</plasmid>
    </source>
</reference>
<proteinExistence type="predicted"/>
<accession>A9M507</accession>
<dbReference type="AlphaFoldDB" id="A9M507"/>
<dbReference type="InterPro" id="IPR058701">
    <property type="entry name" value="PhiTE_072-like"/>
</dbReference>
<sequence>MTKVIKTQAELYQVRHDTCEGWGDIFLICGKESVRVAINSDYGTYSHNWTHCGGDPKEFLTEMDFDYCMKKLTDYKHYIADPERYPVKVKQRIIESRQGERLTKAEAREAWEDMLCTEHREGDLYYKELVDHPLFQPVFGDYEYLPSAKKIDPCCQDFWDKVWIPFVGQLKEELAQKSEVQHER</sequence>
<dbReference type="Pfam" id="PF26211">
    <property type="entry name" value="Phage_phiTE_072"/>
    <property type="match status" value="1"/>
</dbReference>
<dbReference type="RefSeq" id="WP_012219910.1">
    <property type="nucleotide sequence ID" value="NC_010113.1"/>
</dbReference>
<protein>
    <submittedName>
        <fullName evidence="1">Uncharacterized protein</fullName>
    </submittedName>
</protein>
<keyword evidence="1" id="KW-0614">Plasmid</keyword>
<organism evidence="1">
    <name type="scientific">Vibrio sp. 0908</name>
    <dbReference type="NCBI Taxonomy" id="452802"/>
    <lineage>
        <taxon>Bacteria</taxon>
        <taxon>Pseudomonadati</taxon>
        <taxon>Pseudomonadota</taxon>
        <taxon>Gammaproteobacteria</taxon>
        <taxon>Vibrionales</taxon>
        <taxon>Vibrionaceae</taxon>
        <taxon>Vibrio</taxon>
    </lineage>
</organism>